<keyword evidence="4" id="KW-1133">Transmembrane helix</keyword>
<keyword evidence="4" id="KW-0472">Membrane</keyword>
<reference evidence="7 8" key="1">
    <citation type="submission" date="2018-10" db="EMBL/GenBank/DDBJ databases">
        <title>Genome sequencing of Mucilaginibacter sp. HYN0043.</title>
        <authorList>
            <person name="Kim M."/>
            <person name="Yi H."/>
        </authorList>
    </citation>
    <scope>NUCLEOTIDE SEQUENCE [LARGE SCALE GENOMIC DNA]</scope>
    <source>
        <strain evidence="7 8">HYN0043</strain>
    </source>
</reference>
<dbReference type="Proteomes" id="UP000270046">
    <property type="component" value="Chromosome"/>
</dbReference>
<evidence type="ECO:0000256" key="3">
    <source>
        <dbReference type="ARBA" id="ARBA00023012"/>
    </source>
</evidence>
<organism evidence="7 8">
    <name type="scientific">Mucilaginibacter celer</name>
    <dbReference type="NCBI Taxonomy" id="2305508"/>
    <lineage>
        <taxon>Bacteria</taxon>
        <taxon>Pseudomonadati</taxon>
        <taxon>Bacteroidota</taxon>
        <taxon>Sphingobacteriia</taxon>
        <taxon>Sphingobacteriales</taxon>
        <taxon>Sphingobacteriaceae</taxon>
        <taxon>Mucilaginibacter</taxon>
    </lineage>
</organism>
<dbReference type="RefSeq" id="WP_119407541.1">
    <property type="nucleotide sequence ID" value="NZ_CP032869.1"/>
</dbReference>
<keyword evidence="4" id="KW-0812">Transmembrane</keyword>
<dbReference type="EMBL" id="CP032869">
    <property type="protein sequence ID" value="AYL93820.1"/>
    <property type="molecule type" value="Genomic_DNA"/>
</dbReference>
<evidence type="ECO:0000256" key="2">
    <source>
        <dbReference type="ARBA" id="ARBA00022777"/>
    </source>
</evidence>
<name>A0A494VLS2_9SPHI</name>
<keyword evidence="1" id="KW-0808">Transferase</keyword>
<keyword evidence="8" id="KW-1185">Reference proteome</keyword>
<dbReference type="GO" id="GO:0000155">
    <property type="term" value="F:phosphorelay sensor kinase activity"/>
    <property type="evidence" value="ECO:0007669"/>
    <property type="project" value="InterPro"/>
</dbReference>
<dbReference type="SUPFAM" id="SSF50998">
    <property type="entry name" value="Quinoprotein alcohol dehydrogenase-like"/>
    <property type="match status" value="1"/>
</dbReference>
<proteinExistence type="predicted"/>
<dbReference type="Gene3D" id="3.30.565.10">
    <property type="entry name" value="Histidine kinase-like ATPase, C-terminal domain"/>
    <property type="match status" value="1"/>
</dbReference>
<evidence type="ECO:0000256" key="5">
    <source>
        <dbReference type="SAM" id="SignalP"/>
    </source>
</evidence>
<keyword evidence="3" id="KW-0902">Two-component regulatory system</keyword>
<evidence type="ECO:0000313" key="8">
    <source>
        <dbReference type="Proteomes" id="UP000270046"/>
    </source>
</evidence>
<dbReference type="GO" id="GO:0016020">
    <property type="term" value="C:membrane"/>
    <property type="evidence" value="ECO:0007669"/>
    <property type="project" value="InterPro"/>
</dbReference>
<evidence type="ECO:0000313" key="7">
    <source>
        <dbReference type="EMBL" id="AYL93820.1"/>
    </source>
</evidence>
<dbReference type="GO" id="GO:0046983">
    <property type="term" value="F:protein dimerization activity"/>
    <property type="evidence" value="ECO:0007669"/>
    <property type="project" value="InterPro"/>
</dbReference>
<feature type="chain" id="PRO_5019779578" description="Signal transduction histidine kinase subgroup 3 dimerisation and phosphoacceptor domain-containing protein" evidence="5">
    <location>
        <begin position="24"/>
        <end position="974"/>
    </location>
</feature>
<keyword evidence="2" id="KW-0418">Kinase</keyword>
<evidence type="ECO:0000256" key="1">
    <source>
        <dbReference type="ARBA" id="ARBA00022679"/>
    </source>
</evidence>
<dbReference type="InterPro" id="IPR015943">
    <property type="entry name" value="WD40/YVTN_repeat-like_dom_sf"/>
</dbReference>
<dbReference type="AlphaFoldDB" id="A0A494VLS2"/>
<keyword evidence="5" id="KW-0732">Signal</keyword>
<feature type="domain" description="Signal transduction histidine kinase subgroup 3 dimerisation and phosphoacceptor" evidence="6">
    <location>
        <begin position="784"/>
        <end position="839"/>
    </location>
</feature>
<dbReference type="Pfam" id="PF07730">
    <property type="entry name" value="HisKA_3"/>
    <property type="match status" value="1"/>
</dbReference>
<accession>A0A494VLS2</accession>
<feature type="transmembrane region" description="Helical" evidence="4">
    <location>
        <begin position="752"/>
        <end position="771"/>
    </location>
</feature>
<dbReference type="PANTHER" id="PTHR24421">
    <property type="entry name" value="NITRATE/NITRITE SENSOR PROTEIN NARX-RELATED"/>
    <property type="match status" value="1"/>
</dbReference>
<evidence type="ECO:0000259" key="6">
    <source>
        <dbReference type="Pfam" id="PF07730"/>
    </source>
</evidence>
<evidence type="ECO:0000256" key="4">
    <source>
        <dbReference type="SAM" id="Phobius"/>
    </source>
</evidence>
<protein>
    <recommendedName>
        <fullName evidence="6">Signal transduction histidine kinase subgroup 3 dimerisation and phosphoacceptor domain-containing protein</fullName>
    </recommendedName>
</protein>
<gene>
    <name evidence="7" type="ORF">HYN43_000255</name>
</gene>
<sequence length="974" mass="111452">MKKHLHKFICLLFVVFLKQVAYAQLNFGIQKIDMPKPFTNAFIRNVSRDRFGFIYFTTNQGIWRYDGTDVQPFNIPGIILPSSPLVSRLFCYEQFIFLGFKNDPDLLYCYDSEIHKLYKYRVTGVSKFAVNPKLHRLMLFTKDGQAFSFDKENGLAKSFKLDITKAPPTYPEPDEYFFDPDGKLFLLFRTNIATAANGVTKFGKETNNRPGAQQNSGLHYDLNTTFITDAFSTSKYVVVRYARGFAVYDKNTLEKKVEYYNDDEFSYTFPVKDTIVAVFRGHTKGFKLPQSPYFKSCQNIEPFSDIKRIWPFNSMAGGYIATTNDHLFLISGANNTVKDTSFRNKAMRFFHNKSIRGIYKDTNRYYIGTYSGFYIFDDHGPTVFPIISYTMERSGNNQLLIGVEGGDGFATFDINKQLVSFLPNPGHGNLGVTKLLKYKTGFIAGMRSSLYIVSKDARGQWLHHLLLTDERIGIIKDIAYINNHFWVAGEGGLFRLDGNKFAKVEIAGLTEIPVYALLKVDGGVLLATLGQGVVKIDYTGKFLWKTTFTDGLAGDFAYSLLEVDGLLFAGTNGGLSVLDLKSMQFLPNPDDSRYEDLYTQEFNHSAMYYDNQNRRVIMGGLQGLVFLDVDYYRSLRGNSAEKLTLSYVKKSSNITSDPQIDLFANSEQIITLQPEENLVALKFAGSFKQKDILFRIKEMSATWRKSKLFNEISFYALSPGVYTLQARFPANTDPKYWLVKTLVVEPSFYETWLFKIIVSIAIVLIICQLWLSRVQKLKREMELRTNIASDLHDEIGSTLTRISLSSELMYTRQTPDQEIIQKISTESKNAIASISDIIWSVDARNDNREDLIFRMQEHVHFMLSDTADFTFETVGLERVGTLPQLLRQNIYLIFKEAVNNIVRHNRHPRVWILLNNGPHGMKIIIKNTLDQKPTGAYSGQGLKNMKMRSERIRAVLSIANTDEYFTVTIKTRRW</sequence>
<dbReference type="InterPro" id="IPR036890">
    <property type="entry name" value="HATPase_C_sf"/>
</dbReference>
<dbReference type="Gene3D" id="1.20.5.1930">
    <property type="match status" value="1"/>
</dbReference>
<dbReference type="InterPro" id="IPR050482">
    <property type="entry name" value="Sensor_HK_TwoCompSys"/>
</dbReference>
<feature type="signal peptide" evidence="5">
    <location>
        <begin position="1"/>
        <end position="23"/>
    </location>
</feature>
<dbReference type="InterPro" id="IPR011712">
    <property type="entry name" value="Sig_transdc_His_kin_sub3_dim/P"/>
</dbReference>
<dbReference type="SUPFAM" id="SSF55874">
    <property type="entry name" value="ATPase domain of HSP90 chaperone/DNA topoisomerase II/histidine kinase"/>
    <property type="match status" value="1"/>
</dbReference>
<dbReference type="OrthoDB" id="9806995at2"/>
<dbReference type="InterPro" id="IPR011047">
    <property type="entry name" value="Quinoprotein_ADH-like_sf"/>
</dbReference>
<dbReference type="KEGG" id="muh:HYN43_000255"/>
<dbReference type="Gene3D" id="2.130.10.10">
    <property type="entry name" value="YVTN repeat-like/Quinoprotein amine dehydrogenase"/>
    <property type="match status" value="2"/>
</dbReference>